<name>A0AAW1J2G5_POPJA</name>
<dbReference type="Proteomes" id="UP001458880">
    <property type="component" value="Unassembled WGS sequence"/>
</dbReference>
<evidence type="ECO:0000313" key="2">
    <source>
        <dbReference type="Proteomes" id="UP001458880"/>
    </source>
</evidence>
<proteinExistence type="predicted"/>
<dbReference type="EMBL" id="JASPKY010000445">
    <property type="protein sequence ID" value="KAK9696639.1"/>
    <property type="molecule type" value="Genomic_DNA"/>
</dbReference>
<sequence>MDVDGVWQFVVNGEGMEQLIEYETCEEGASCDDEVQIPGQTVACRMQEITIRFCLYFSIKGRFDTFLFLEKV</sequence>
<reference evidence="1 2" key="1">
    <citation type="journal article" date="2024" name="BMC Genomics">
        <title>De novo assembly and annotation of Popillia japonica's genome with initial clues to its potential as an invasive pest.</title>
        <authorList>
            <person name="Cucini C."/>
            <person name="Boschi S."/>
            <person name="Funari R."/>
            <person name="Cardaioli E."/>
            <person name="Iannotti N."/>
            <person name="Marturano G."/>
            <person name="Paoli F."/>
            <person name="Bruttini M."/>
            <person name="Carapelli A."/>
            <person name="Frati F."/>
            <person name="Nardi F."/>
        </authorList>
    </citation>
    <scope>NUCLEOTIDE SEQUENCE [LARGE SCALE GENOMIC DNA]</scope>
    <source>
        <strain evidence="1">DMR45628</strain>
    </source>
</reference>
<gene>
    <name evidence="1" type="ORF">QE152_g31464</name>
</gene>
<organism evidence="1 2">
    <name type="scientific">Popillia japonica</name>
    <name type="common">Japanese beetle</name>
    <dbReference type="NCBI Taxonomy" id="7064"/>
    <lineage>
        <taxon>Eukaryota</taxon>
        <taxon>Metazoa</taxon>
        <taxon>Ecdysozoa</taxon>
        <taxon>Arthropoda</taxon>
        <taxon>Hexapoda</taxon>
        <taxon>Insecta</taxon>
        <taxon>Pterygota</taxon>
        <taxon>Neoptera</taxon>
        <taxon>Endopterygota</taxon>
        <taxon>Coleoptera</taxon>
        <taxon>Polyphaga</taxon>
        <taxon>Scarabaeiformia</taxon>
        <taxon>Scarabaeidae</taxon>
        <taxon>Rutelinae</taxon>
        <taxon>Popillia</taxon>
    </lineage>
</organism>
<keyword evidence="2" id="KW-1185">Reference proteome</keyword>
<evidence type="ECO:0000313" key="1">
    <source>
        <dbReference type="EMBL" id="KAK9696639.1"/>
    </source>
</evidence>
<comment type="caution">
    <text evidence="1">The sequence shown here is derived from an EMBL/GenBank/DDBJ whole genome shotgun (WGS) entry which is preliminary data.</text>
</comment>
<dbReference type="AlphaFoldDB" id="A0AAW1J2G5"/>
<accession>A0AAW1J2G5</accession>
<dbReference type="InterPro" id="IPR029034">
    <property type="entry name" value="Cystine-knot_cytokine"/>
</dbReference>
<dbReference type="Gene3D" id="2.10.90.10">
    <property type="entry name" value="Cystine-knot cytokines"/>
    <property type="match status" value="1"/>
</dbReference>
<protein>
    <submittedName>
        <fullName evidence="1">Uncharacterized protein</fullName>
    </submittedName>
</protein>